<gene>
    <name evidence="9" type="ORF">FPE_LOCUS20592</name>
</gene>
<evidence type="ECO:0000256" key="6">
    <source>
        <dbReference type="ARBA" id="ARBA00023002"/>
    </source>
</evidence>
<accession>A0AAD1ZNL9</accession>
<dbReference type="Gene3D" id="3.30.43.10">
    <property type="entry name" value="Uridine Diphospho-n-acetylenolpyruvylglucosamine Reductase, domain 2"/>
    <property type="match status" value="1"/>
</dbReference>
<dbReference type="InterPro" id="IPR016170">
    <property type="entry name" value="Cytok_DH_C_sf"/>
</dbReference>
<sequence>MSPATTVAYTERFLHENDAESIPARDNKDTTGDILALFKGLDLQGSIEHGSASRDFGGMHSSEPLAIIKPTSSDDISKVIKLAKRTPHLTVAARGNDHSINGQAMAEKGIIIDMKSMDAARIEVSPSGSYVDVGGGALWEEVLKSCVLSHGLSPRSWTDYLGLTVGGTLSNAGVSGQAFIYGPQTENVTELEVVTGNGEIIFCSHNENSEVFFSVLGGLGQFGIITRARVLLQPAPDMVRWIRAVYHEFTEFTRDIELLVTHGDSFDYVEGFVFVNSDDPINGWPSVPLDVNQLDSSQIPSMAGPVLYCLEVALNYNKNERLPSSVDMRVEKLLGQLRFCKNMKFEKDLSYMDFLLRVKHAEEQAKANGIWDAPHPWLNLFVSKNDIANFDRLIFKNILKNGVGGPMLIYPILHSKWDDRTSVVLPEGEIIYLVALLRFCLPYPKGLSAEEMVAQNHEIVQCCMKNGFDFKKYLPHCNSKEEWKQHFGNQWTRFQERKACFDPMAILAPGQKIFTRN</sequence>
<dbReference type="InterPro" id="IPR036318">
    <property type="entry name" value="FAD-bd_PCMH-like_sf"/>
</dbReference>
<evidence type="ECO:0000256" key="7">
    <source>
        <dbReference type="ARBA" id="ARBA00048224"/>
    </source>
</evidence>
<organism evidence="9 10">
    <name type="scientific">Fraxinus pennsylvanica</name>
    <dbReference type="NCBI Taxonomy" id="56036"/>
    <lineage>
        <taxon>Eukaryota</taxon>
        <taxon>Viridiplantae</taxon>
        <taxon>Streptophyta</taxon>
        <taxon>Embryophyta</taxon>
        <taxon>Tracheophyta</taxon>
        <taxon>Spermatophyta</taxon>
        <taxon>Magnoliopsida</taxon>
        <taxon>eudicotyledons</taxon>
        <taxon>Gunneridae</taxon>
        <taxon>Pentapetalae</taxon>
        <taxon>asterids</taxon>
        <taxon>lamiids</taxon>
        <taxon>Lamiales</taxon>
        <taxon>Oleaceae</taxon>
        <taxon>Oleeae</taxon>
        <taxon>Fraxinus</taxon>
    </lineage>
</organism>
<evidence type="ECO:0000256" key="4">
    <source>
        <dbReference type="ARBA" id="ARBA00022630"/>
    </source>
</evidence>
<dbReference type="InterPro" id="IPR016167">
    <property type="entry name" value="FAD-bd_PCMH_sub1"/>
</dbReference>
<dbReference type="InterPro" id="IPR006094">
    <property type="entry name" value="Oxid_FAD_bind_N"/>
</dbReference>
<dbReference type="GO" id="GO:0019139">
    <property type="term" value="F:cytokinin dehydrogenase activity"/>
    <property type="evidence" value="ECO:0007669"/>
    <property type="project" value="UniProtKB-EC"/>
</dbReference>
<proteinExistence type="inferred from homology"/>
<protein>
    <recommendedName>
        <fullName evidence="3">cytokinin dehydrogenase</fullName>
        <ecNumber evidence="3">1.5.99.12</ecNumber>
    </recommendedName>
</protein>
<evidence type="ECO:0000256" key="2">
    <source>
        <dbReference type="ARBA" id="ARBA00005466"/>
    </source>
</evidence>
<dbReference type="AlphaFoldDB" id="A0AAD1ZNL9"/>
<evidence type="ECO:0000313" key="10">
    <source>
        <dbReference type="Proteomes" id="UP000834106"/>
    </source>
</evidence>
<reference evidence="9" key="1">
    <citation type="submission" date="2023-05" db="EMBL/GenBank/DDBJ databases">
        <authorList>
            <person name="Huff M."/>
        </authorList>
    </citation>
    <scope>NUCLEOTIDE SEQUENCE</scope>
</reference>
<dbReference type="GO" id="GO:0009690">
    <property type="term" value="P:cytokinin metabolic process"/>
    <property type="evidence" value="ECO:0007669"/>
    <property type="project" value="InterPro"/>
</dbReference>
<keyword evidence="10" id="KW-1185">Reference proteome</keyword>
<evidence type="ECO:0000256" key="1">
    <source>
        <dbReference type="ARBA" id="ARBA00001974"/>
    </source>
</evidence>
<dbReference type="PROSITE" id="PS51387">
    <property type="entry name" value="FAD_PCMH"/>
    <property type="match status" value="1"/>
</dbReference>
<name>A0AAD1ZNL9_9LAMI</name>
<dbReference type="Pfam" id="PF01565">
    <property type="entry name" value="FAD_binding_4"/>
    <property type="match status" value="1"/>
</dbReference>
<comment type="cofactor">
    <cofactor evidence="1">
        <name>FAD</name>
        <dbReference type="ChEBI" id="CHEBI:57692"/>
    </cofactor>
</comment>
<dbReference type="PANTHER" id="PTHR13878">
    <property type="entry name" value="GULONOLACTONE OXIDASE"/>
    <property type="match status" value="1"/>
</dbReference>
<feature type="domain" description="FAD-binding PCMH-type" evidence="8">
    <location>
        <begin position="60"/>
        <end position="235"/>
    </location>
</feature>
<dbReference type="InterPro" id="IPR050432">
    <property type="entry name" value="FAD-linked_Oxidoreductases_BP"/>
</dbReference>
<keyword evidence="5" id="KW-0274">FAD</keyword>
<evidence type="ECO:0000313" key="9">
    <source>
        <dbReference type="EMBL" id="CAI9773162.1"/>
    </source>
</evidence>
<dbReference type="SUPFAM" id="SSF56176">
    <property type="entry name" value="FAD-binding/transporter-associated domain-like"/>
    <property type="match status" value="1"/>
</dbReference>
<dbReference type="Gene3D" id="3.40.462.10">
    <property type="entry name" value="FAD-linked oxidases, C-terminal domain"/>
    <property type="match status" value="1"/>
</dbReference>
<dbReference type="Proteomes" id="UP000834106">
    <property type="component" value="Chromosome 12"/>
</dbReference>
<dbReference type="EMBL" id="OU503047">
    <property type="protein sequence ID" value="CAI9773162.1"/>
    <property type="molecule type" value="Genomic_DNA"/>
</dbReference>
<keyword evidence="4" id="KW-0285">Flavoprotein</keyword>
<comment type="catalytic activity">
    <reaction evidence="7">
        <text>N(6)-dimethylallyladenine + A + H2O = 3-methyl-2-butenal + adenine + AH2</text>
        <dbReference type="Rhea" id="RHEA:13625"/>
        <dbReference type="ChEBI" id="CHEBI:13193"/>
        <dbReference type="ChEBI" id="CHEBI:15377"/>
        <dbReference type="ChEBI" id="CHEBI:15825"/>
        <dbReference type="ChEBI" id="CHEBI:16708"/>
        <dbReference type="ChEBI" id="CHEBI:17499"/>
        <dbReference type="ChEBI" id="CHEBI:17660"/>
        <dbReference type="EC" id="1.5.99.12"/>
    </reaction>
</comment>
<dbReference type="EC" id="1.5.99.12" evidence="3"/>
<keyword evidence="6" id="KW-0560">Oxidoreductase</keyword>
<evidence type="ECO:0000256" key="3">
    <source>
        <dbReference type="ARBA" id="ARBA00011928"/>
    </source>
</evidence>
<evidence type="ECO:0000256" key="5">
    <source>
        <dbReference type="ARBA" id="ARBA00022827"/>
    </source>
</evidence>
<dbReference type="InterPro" id="IPR016164">
    <property type="entry name" value="FAD-linked_Oxase-like_C"/>
</dbReference>
<evidence type="ECO:0000259" key="8">
    <source>
        <dbReference type="PROSITE" id="PS51387"/>
    </source>
</evidence>
<dbReference type="GO" id="GO:0071949">
    <property type="term" value="F:FAD binding"/>
    <property type="evidence" value="ECO:0007669"/>
    <property type="project" value="InterPro"/>
</dbReference>
<dbReference type="Gene3D" id="3.30.465.10">
    <property type="match status" value="1"/>
</dbReference>
<dbReference type="InterPro" id="IPR016166">
    <property type="entry name" value="FAD-bd_PCMH"/>
</dbReference>
<comment type="similarity">
    <text evidence="2">Belongs to the oxygen-dependent FAD-linked oxidoreductase family.</text>
</comment>
<dbReference type="InterPro" id="IPR016169">
    <property type="entry name" value="FAD-bd_PCMH_sub2"/>
</dbReference>
<dbReference type="PANTHER" id="PTHR13878:SF112">
    <property type="entry name" value="CYTOKININ DEHYDROGENASE 7"/>
    <property type="match status" value="1"/>
</dbReference>
<dbReference type="InterPro" id="IPR015345">
    <property type="entry name" value="Cytokinin_DH_FAD/cytokin-bd"/>
</dbReference>
<dbReference type="Pfam" id="PF09265">
    <property type="entry name" value="Cytokin-bind"/>
    <property type="match status" value="1"/>
</dbReference>
<dbReference type="SUPFAM" id="SSF55103">
    <property type="entry name" value="FAD-linked oxidases, C-terminal domain"/>
    <property type="match status" value="1"/>
</dbReference>